<reference evidence="2" key="1">
    <citation type="submission" date="2020-07" db="EMBL/GenBank/DDBJ databases">
        <authorList>
            <person name="Lin J."/>
        </authorList>
    </citation>
    <scope>NUCLEOTIDE SEQUENCE</scope>
</reference>
<evidence type="ECO:0000313" key="2">
    <source>
        <dbReference type="EMBL" id="CAD1832721.1"/>
    </source>
</evidence>
<proteinExistence type="predicted"/>
<sequence>MAHLKPSFACPCLRNNDKNSVFKQIYKTFKAAKGRVSLEKKIEKPKWQRKSTLSWEGRKIEWKPKTLAQIKEEKSKVENLEIHTVRVIGHTSSSEQVDEEETIQQMLTRAAARKAAEEKARAKEASSSQNIENKDDLPSDPSDSREEDEVSTSRGIQRML</sequence>
<organism evidence="2">
    <name type="scientific">Ananas comosus var. bracteatus</name>
    <name type="common">red pineapple</name>
    <dbReference type="NCBI Taxonomy" id="296719"/>
    <lineage>
        <taxon>Eukaryota</taxon>
        <taxon>Viridiplantae</taxon>
        <taxon>Streptophyta</taxon>
        <taxon>Embryophyta</taxon>
        <taxon>Tracheophyta</taxon>
        <taxon>Spermatophyta</taxon>
        <taxon>Magnoliopsida</taxon>
        <taxon>Liliopsida</taxon>
        <taxon>Poales</taxon>
        <taxon>Bromeliaceae</taxon>
        <taxon>Bromelioideae</taxon>
        <taxon>Ananas</taxon>
    </lineage>
</organism>
<dbReference type="AlphaFoldDB" id="A0A6V7PPH2"/>
<feature type="compositionally biased region" description="Basic and acidic residues" evidence="1">
    <location>
        <begin position="114"/>
        <end position="124"/>
    </location>
</feature>
<dbReference type="EMBL" id="LR862150">
    <property type="protein sequence ID" value="CAD1832721.1"/>
    <property type="molecule type" value="Genomic_DNA"/>
</dbReference>
<accession>A0A6V7PPH2</accession>
<protein>
    <submittedName>
        <fullName evidence="2">Uncharacterized protein</fullName>
    </submittedName>
</protein>
<gene>
    <name evidence="2" type="ORF">CB5_LOCUS15932</name>
</gene>
<evidence type="ECO:0000256" key="1">
    <source>
        <dbReference type="SAM" id="MobiDB-lite"/>
    </source>
</evidence>
<name>A0A6V7PPH2_ANACO</name>
<feature type="region of interest" description="Disordered" evidence="1">
    <location>
        <begin position="108"/>
        <end position="160"/>
    </location>
</feature>